<protein>
    <recommendedName>
        <fullName evidence="4">DNA primase</fullName>
    </recommendedName>
</protein>
<organism evidence="2 3">
    <name type="scientific">Labilibaculum manganireducens</name>
    <dbReference type="NCBI Taxonomy" id="1940525"/>
    <lineage>
        <taxon>Bacteria</taxon>
        <taxon>Pseudomonadati</taxon>
        <taxon>Bacteroidota</taxon>
        <taxon>Bacteroidia</taxon>
        <taxon>Marinilabiliales</taxon>
        <taxon>Marinifilaceae</taxon>
        <taxon>Labilibaculum</taxon>
    </lineage>
</organism>
<sequence length="125" mass="14804">MKSSNKPRVIQSYEKLSQEIQEQIKLYYPEGYMDNLIEFRNHKNELVSALPFETEDKIYMVRMSIRKAQELIEDDDDFDDDGNLLDSKKESYEDKYSDSDSDFLMSDDDEEVDNIADDDDDMDDE</sequence>
<feature type="compositionally biased region" description="Basic and acidic residues" evidence="1">
    <location>
        <begin position="86"/>
        <end position="98"/>
    </location>
</feature>
<name>A0A2N3IGH7_9BACT</name>
<evidence type="ECO:0000313" key="3">
    <source>
        <dbReference type="Proteomes" id="UP000233618"/>
    </source>
</evidence>
<comment type="caution">
    <text evidence="2">The sequence shown here is derived from an EMBL/GenBank/DDBJ whole genome shotgun (WGS) entry which is preliminary data.</text>
</comment>
<dbReference type="EMBL" id="MVDE01000001">
    <property type="protein sequence ID" value="PKQ69416.1"/>
    <property type="molecule type" value="Genomic_DNA"/>
</dbReference>
<evidence type="ECO:0000256" key="1">
    <source>
        <dbReference type="SAM" id="MobiDB-lite"/>
    </source>
</evidence>
<feature type="compositionally biased region" description="Acidic residues" evidence="1">
    <location>
        <begin position="99"/>
        <end position="125"/>
    </location>
</feature>
<dbReference type="Proteomes" id="UP000233618">
    <property type="component" value="Unassembled WGS sequence"/>
</dbReference>
<feature type="region of interest" description="Disordered" evidence="1">
    <location>
        <begin position="75"/>
        <end position="125"/>
    </location>
</feature>
<dbReference type="RefSeq" id="WP_101307830.1">
    <property type="nucleotide sequence ID" value="NZ_CAXXEE010000003.1"/>
</dbReference>
<evidence type="ECO:0008006" key="4">
    <source>
        <dbReference type="Google" id="ProtNLM"/>
    </source>
</evidence>
<proteinExistence type="predicted"/>
<evidence type="ECO:0000313" key="2">
    <source>
        <dbReference type="EMBL" id="PKQ69416.1"/>
    </source>
</evidence>
<dbReference type="AlphaFoldDB" id="A0A2N3IGH7"/>
<reference evidence="2 3" key="1">
    <citation type="journal article" date="2017" name="Front. Microbiol.">
        <title>Labilibaculum manganireducens gen. nov., sp. nov. and Labilibaculum filiforme sp. nov., Novel Bacteroidetes Isolated from Subsurface Sediments of the Baltic Sea.</title>
        <authorList>
            <person name="Vandieken V."/>
            <person name="Marshall I.P."/>
            <person name="Niemann H."/>
            <person name="Engelen B."/>
            <person name="Cypionka H."/>
        </authorList>
    </citation>
    <scope>NUCLEOTIDE SEQUENCE [LARGE SCALE GENOMIC DNA]</scope>
    <source>
        <strain evidence="2 3">59.10-2M</strain>
    </source>
</reference>
<accession>A0A2N3IGH7</accession>
<gene>
    <name evidence="2" type="ORF">BZG01_00335</name>
</gene>
<keyword evidence="3" id="KW-1185">Reference proteome</keyword>